<dbReference type="EMBL" id="UINC01004045">
    <property type="protein sequence ID" value="SVA11346.1"/>
    <property type="molecule type" value="Genomic_DNA"/>
</dbReference>
<gene>
    <name evidence="1" type="ORF">METZ01_LOCUS64200</name>
</gene>
<reference evidence="1" key="1">
    <citation type="submission" date="2018-05" db="EMBL/GenBank/DDBJ databases">
        <authorList>
            <person name="Lanie J.A."/>
            <person name="Ng W.-L."/>
            <person name="Kazmierczak K.M."/>
            <person name="Andrzejewski T.M."/>
            <person name="Davidsen T.M."/>
            <person name="Wayne K.J."/>
            <person name="Tettelin H."/>
            <person name="Glass J.I."/>
            <person name="Rusch D."/>
            <person name="Podicherti R."/>
            <person name="Tsui H.-C.T."/>
            <person name="Winkler M.E."/>
        </authorList>
    </citation>
    <scope>NUCLEOTIDE SEQUENCE</scope>
</reference>
<name>A0A381T571_9ZZZZ</name>
<feature type="non-terminal residue" evidence="1">
    <location>
        <position position="1"/>
    </location>
</feature>
<evidence type="ECO:0000313" key="1">
    <source>
        <dbReference type="EMBL" id="SVA11346.1"/>
    </source>
</evidence>
<organism evidence="1">
    <name type="scientific">marine metagenome</name>
    <dbReference type="NCBI Taxonomy" id="408172"/>
    <lineage>
        <taxon>unclassified sequences</taxon>
        <taxon>metagenomes</taxon>
        <taxon>ecological metagenomes</taxon>
    </lineage>
</organism>
<sequence>VISRQGSIVGNSGSIENGCIGLIRAAGIHEEKLGELSEGQDVACEGLLVLSIVIYSRYSQLFKLIF</sequence>
<proteinExistence type="predicted"/>
<dbReference type="AlphaFoldDB" id="A0A381T571"/>
<accession>A0A381T571</accession>
<protein>
    <submittedName>
        <fullName evidence="1">Uncharacterized protein</fullName>
    </submittedName>
</protein>